<dbReference type="Pfam" id="PF00308">
    <property type="entry name" value="Bac_DnaA"/>
    <property type="match status" value="1"/>
</dbReference>
<dbReference type="EMBL" id="BAAAEI010000006">
    <property type="protein sequence ID" value="GAA0346606.1"/>
    <property type="molecule type" value="Genomic_DNA"/>
</dbReference>
<dbReference type="PANTHER" id="PTHR30050">
    <property type="entry name" value="CHROMOSOMAL REPLICATION INITIATOR PROTEIN DNAA"/>
    <property type="match status" value="1"/>
</dbReference>
<dbReference type="InterPro" id="IPR027417">
    <property type="entry name" value="P-loop_NTPase"/>
</dbReference>
<feature type="domain" description="Hda lid" evidence="2">
    <location>
        <begin position="167"/>
        <end position="231"/>
    </location>
</feature>
<feature type="domain" description="Chromosomal replication initiator protein DnaA ATPAse" evidence="1">
    <location>
        <begin position="14"/>
        <end position="159"/>
    </location>
</feature>
<dbReference type="RefSeq" id="WP_343842253.1">
    <property type="nucleotide sequence ID" value="NZ_BAAAEI010000006.1"/>
</dbReference>
<dbReference type="Pfam" id="PF22688">
    <property type="entry name" value="Hda_lid"/>
    <property type="match status" value="1"/>
</dbReference>
<dbReference type="Gene3D" id="3.40.50.300">
    <property type="entry name" value="P-loop containing nucleotide triphosphate hydrolases"/>
    <property type="match status" value="1"/>
</dbReference>
<evidence type="ECO:0000259" key="2">
    <source>
        <dbReference type="Pfam" id="PF22688"/>
    </source>
</evidence>
<sequence>MNKQLFLPLQLPDDETLDSFIAGDNQQVVSHLQQWLEQPQPTPFITYISGDSGTGKSHLHYSVCSIAASNNLSCAYIGFKNLAELHPDLLADLENVALICLDDIHLLNAQSAWQAAVFDLINRVRERGEGRILVSGLQGPTHLPLALADLRSRLSWGLSFHLRPLDDESRMEALRSRAHRRGMTMPKEVARFLLTHCHRDMPALLAVLDKLDATSLQEKHRLTIPFVKKVLGL</sequence>
<dbReference type="PANTHER" id="PTHR30050:SF5">
    <property type="entry name" value="DNAA REGULATORY INACTIVATOR HDA"/>
    <property type="match status" value="1"/>
</dbReference>
<dbReference type="SUPFAM" id="SSF52540">
    <property type="entry name" value="P-loop containing nucleoside triphosphate hydrolases"/>
    <property type="match status" value="1"/>
</dbReference>
<evidence type="ECO:0000313" key="3">
    <source>
        <dbReference type="EMBL" id="GAA0346606.1"/>
    </source>
</evidence>
<dbReference type="NCBIfam" id="TIGR03420">
    <property type="entry name" value="DnaA_homol_Hda"/>
    <property type="match status" value="1"/>
</dbReference>
<name>A0ABN0WUU4_9ALTE</name>
<dbReference type="InterPro" id="IPR017788">
    <property type="entry name" value="Hda"/>
</dbReference>
<dbReference type="Gene3D" id="1.10.8.60">
    <property type="match status" value="1"/>
</dbReference>
<dbReference type="InterPro" id="IPR055199">
    <property type="entry name" value="Hda_lid"/>
</dbReference>
<reference evidence="3 4" key="1">
    <citation type="journal article" date="2019" name="Int. J. Syst. Evol. Microbiol.">
        <title>The Global Catalogue of Microorganisms (GCM) 10K type strain sequencing project: providing services to taxonomists for standard genome sequencing and annotation.</title>
        <authorList>
            <consortium name="The Broad Institute Genomics Platform"/>
            <consortium name="The Broad Institute Genome Sequencing Center for Infectious Disease"/>
            <person name="Wu L."/>
            <person name="Ma J."/>
        </authorList>
    </citation>
    <scope>NUCLEOTIDE SEQUENCE [LARGE SCALE GENOMIC DNA]</scope>
    <source>
        <strain evidence="3 4">JCM 13378</strain>
    </source>
</reference>
<gene>
    <name evidence="3" type="primary">hda</name>
    <name evidence="3" type="ORF">GCM10009092_08850</name>
</gene>
<dbReference type="InterPro" id="IPR013317">
    <property type="entry name" value="DnaA_dom"/>
</dbReference>
<dbReference type="Proteomes" id="UP001501757">
    <property type="component" value="Unassembled WGS sequence"/>
</dbReference>
<proteinExistence type="predicted"/>
<evidence type="ECO:0000313" key="4">
    <source>
        <dbReference type="Proteomes" id="UP001501757"/>
    </source>
</evidence>
<evidence type="ECO:0000259" key="1">
    <source>
        <dbReference type="Pfam" id="PF00308"/>
    </source>
</evidence>
<keyword evidence="4" id="KW-1185">Reference proteome</keyword>
<protein>
    <submittedName>
        <fullName evidence="3">DnaA inactivator Hda</fullName>
    </submittedName>
</protein>
<accession>A0ABN0WUU4</accession>
<comment type="caution">
    <text evidence="3">The sequence shown here is derived from an EMBL/GenBank/DDBJ whole genome shotgun (WGS) entry which is preliminary data.</text>
</comment>
<organism evidence="3 4">
    <name type="scientific">Bowmanella denitrificans</name>
    <dbReference type="NCBI Taxonomy" id="366582"/>
    <lineage>
        <taxon>Bacteria</taxon>
        <taxon>Pseudomonadati</taxon>
        <taxon>Pseudomonadota</taxon>
        <taxon>Gammaproteobacteria</taxon>
        <taxon>Alteromonadales</taxon>
        <taxon>Alteromonadaceae</taxon>
        <taxon>Bowmanella</taxon>
    </lineage>
</organism>